<organism evidence="8 9">
    <name type="scientific">Finegoldia magna</name>
    <name type="common">Peptostreptococcus magnus</name>
    <dbReference type="NCBI Taxonomy" id="1260"/>
    <lineage>
        <taxon>Bacteria</taxon>
        <taxon>Bacillati</taxon>
        <taxon>Bacillota</taxon>
        <taxon>Tissierellia</taxon>
        <taxon>Tissierellales</taxon>
        <taxon>Peptoniphilaceae</taxon>
        <taxon>Finegoldia</taxon>
    </lineage>
</organism>
<dbReference type="AlphaFoldDB" id="A0A133MYS2"/>
<dbReference type="RefSeq" id="WP_060790493.1">
    <property type="nucleotide sequence ID" value="NZ_KQ956490.1"/>
</dbReference>
<evidence type="ECO:0000256" key="3">
    <source>
        <dbReference type="ARBA" id="ARBA00022692"/>
    </source>
</evidence>
<accession>A0A133MYS2</accession>
<evidence type="ECO:0000256" key="5">
    <source>
        <dbReference type="ARBA" id="ARBA00023136"/>
    </source>
</evidence>
<dbReference type="Pfam" id="PF12704">
    <property type="entry name" value="MacB_PCD"/>
    <property type="match status" value="1"/>
</dbReference>
<evidence type="ECO:0000313" key="8">
    <source>
        <dbReference type="EMBL" id="OXZ38269.1"/>
    </source>
</evidence>
<dbReference type="PANTHER" id="PTHR30572">
    <property type="entry name" value="MEMBRANE COMPONENT OF TRANSPORTER-RELATED"/>
    <property type="match status" value="1"/>
</dbReference>
<comment type="subcellular location">
    <subcellularLocation>
        <location evidence="1">Cell membrane</location>
        <topology evidence="1">Multi-pass membrane protein</topology>
    </subcellularLocation>
</comment>
<comment type="caution">
    <text evidence="8">The sequence shown here is derived from an EMBL/GenBank/DDBJ whole genome shotgun (WGS) entry which is preliminary data.</text>
</comment>
<protein>
    <submittedName>
        <fullName evidence="8">ABC transporter permease</fullName>
    </submittedName>
</protein>
<feature type="domain" description="MacB-like periplasmic core" evidence="7">
    <location>
        <begin position="16"/>
        <end position="258"/>
    </location>
</feature>
<dbReference type="PANTHER" id="PTHR30572:SF9">
    <property type="entry name" value="ABC TRANSPORTER PERMEASE PROTEIN"/>
    <property type="match status" value="1"/>
</dbReference>
<proteinExistence type="predicted"/>
<evidence type="ECO:0000256" key="4">
    <source>
        <dbReference type="ARBA" id="ARBA00022989"/>
    </source>
</evidence>
<dbReference type="InterPro" id="IPR003838">
    <property type="entry name" value="ABC3_permease_C"/>
</dbReference>
<name>A0A133MYS2_FINMA</name>
<keyword evidence="4" id="KW-1133">Transmembrane helix</keyword>
<reference evidence="9" key="1">
    <citation type="submission" date="2017-04" db="EMBL/GenBank/DDBJ databases">
        <title>Finegoldia magna isolated from orthopedic joint implant-associated infections.</title>
        <authorList>
            <person name="Bjorklund S."/>
            <person name="Bruggemann H."/>
            <person name="Jensen A."/>
            <person name="Hellmark B."/>
            <person name="Soderquist B."/>
        </authorList>
    </citation>
    <scope>NUCLEOTIDE SEQUENCE [LARGE SCALE GENOMIC DNA]</scope>
    <source>
        <strain evidence="9">08T492</strain>
    </source>
</reference>
<sequence length="425" mass="47851">MLKNAIFYITRKRNRTLIMLIILTLVLSCLYACLSISKSQKTLEKSLYETSNSSIAITKKEKNGYFKINDFEKLNQIKDIKEISYHYEGLATLTNSDVVESEQKVMREDLSTNMKNLVSIDAMTNQKRNQLFTSNVFTIKQGKNLDKNDDNKILVHEEFAKKNKLKLHDKIGLKFLNMNGNGDANKESQYEIVGIFSGKKQEKYTGFSSDYSENSMFINYNSAQNSLNIKGNDQIANKILLHTQNSESMDNAINQIKSKIANSSKYIIEKNDNAFKEVIDSINGVKHIIQMMTYSIMVAGLVVLSLILILWLRERIYEIGILLSIGVSKLKIIGQFIMELVFVSIPAAVFSLISGDFIIKQIASGITKSENASFTASLFINKLSDKLEVFAKSYGLLLIIIAVSVIIAAGIILIKKPKQILSQIS</sequence>
<feature type="domain" description="ABC3 transporter permease C-terminal" evidence="6">
    <location>
        <begin position="293"/>
        <end position="411"/>
    </location>
</feature>
<evidence type="ECO:0000259" key="6">
    <source>
        <dbReference type="Pfam" id="PF02687"/>
    </source>
</evidence>
<keyword evidence="2" id="KW-1003">Cell membrane</keyword>
<evidence type="ECO:0000256" key="2">
    <source>
        <dbReference type="ARBA" id="ARBA00022475"/>
    </source>
</evidence>
<dbReference type="GO" id="GO:0022857">
    <property type="term" value="F:transmembrane transporter activity"/>
    <property type="evidence" value="ECO:0007669"/>
    <property type="project" value="TreeGrafter"/>
</dbReference>
<evidence type="ECO:0000256" key="1">
    <source>
        <dbReference type="ARBA" id="ARBA00004651"/>
    </source>
</evidence>
<keyword evidence="3" id="KW-0812">Transmembrane</keyword>
<dbReference type="InterPro" id="IPR025857">
    <property type="entry name" value="MacB_PCD"/>
</dbReference>
<dbReference type="PROSITE" id="PS51257">
    <property type="entry name" value="PROKAR_LIPOPROTEIN"/>
    <property type="match status" value="1"/>
</dbReference>
<dbReference type="Pfam" id="PF02687">
    <property type="entry name" value="FtsX"/>
    <property type="match status" value="1"/>
</dbReference>
<dbReference type="EMBL" id="NDYI01000011">
    <property type="protein sequence ID" value="OXZ38269.1"/>
    <property type="molecule type" value="Genomic_DNA"/>
</dbReference>
<dbReference type="InterPro" id="IPR050250">
    <property type="entry name" value="Macrolide_Exporter_MacB"/>
</dbReference>
<evidence type="ECO:0000259" key="7">
    <source>
        <dbReference type="Pfam" id="PF12704"/>
    </source>
</evidence>
<evidence type="ECO:0000313" key="9">
    <source>
        <dbReference type="Proteomes" id="UP000215361"/>
    </source>
</evidence>
<dbReference type="Proteomes" id="UP000215361">
    <property type="component" value="Unassembled WGS sequence"/>
</dbReference>
<dbReference type="GO" id="GO:0005886">
    <property type="term" value="C:plasma membrane"/>
    <property type="evidence" value="ECO:0007669"/>
    <property type="project" value="UniProtKB-SubCell"/>
</dbReference>
<gene>
    <name evidence="8" type="ORF">B9N56_04475</name>
</gene>
<keyword evidence="5" id="KW-0472">Membrane</keyword>